<dbReference type="GO" id="GO:0046872">
    <property type="term" value="F:metal ion binding"/>
    <property type="evidence" value="ECO:0007669"/>
    <property type="project" value="UniProtKB-KW"/>
</dbReference>
<proteinExistence type="predicted"/>
<keyword evidence="7" id="KW-0574">Periplasm</keyword>
<accession>U2ESJ4</accession>
<dbReference type="RefSeq" id="WP_006913413.1">
    <property type="nucleotide sequence ID" value="NZ_AFNV02000001.1"/>
</dbReference>
<evidence type="ECO:0000259" key="14">
    <source>
        <dbReference type="PROSITE" id="PS51007"/>
    </source>
</evidence>
<dbReference type="Gene3D" id="1.10.760.10">
    <property type="entry name" value="Cytochrome c-like domain"/>
    <property type="match status" value="2"/>
</dbReference>
<feature type="binding site" description="covalent" evidence="11">
    <location>
        <position position="226"/>
    </location>
    <ligand>
        <name>heme c</name>
        <dbReference type="ChEBI" id="CHEBI:61717"/>
        <label>2</label>
    </ligand>
</feature>
<reference evidence="15 16" key="1">
    <citation type="journal article" date="2011" name="J. Bacteriol.">
        <title>Genome sequence of Salinisphaera shabanensis, a gammaproteobacterium from the harsh, variable environment of the brine-seawater interface of the Shaban Deep in the Red Sea.</title>
        <authorList>
            <person name="Antunes A."/>
            <person name="Alam I."/>
            <person name="Bajic V.B."/>
            <person name="Stingl U."/>
        </authorList>
    </citation>
    <scope>NUCLEOTIDE SEQUENCE [LARGE SCALE GENOMIC DNA]</scope>
    <source>
        <strain evidence="15 16">E1L3A</strain>
    </source>
</reference>
<name>U2ESJ4_9GAMM</name>
<evidence type="ECO:0000256" key="6">
    <source>
        <dbReference type="ARBA" id="ARBA00022729"/>
    </source>
</evidence>
<feature type="chain" id="PRO_5004626037" evidence="13">
    <location>
        <begin position="24"/>
        <end position="348"/>
    </location>
</feature>
<dbReference type="InterPro" id="IPR036909">
    <property type="entry name" value="Cyt_c-like_dom_sf"/>
</dbReference>
<comment type="subcellular location">
    <subcellularLocation>
        <location evidence="1">Periplasm</location>
    </subcellularLocation>
</comment>
<reference evidence="15 16" key="2">
    <citation type="journal article" date="2013" name="PLoS ONE">
        <title>INDIGO - INtegrated Data Warehouse of MIcrobial GenOmes with Examples from the Red Sea Extremophiles.</title>
        <authorList>
            <person name="Alam I."/>
            <person name="Antunes A."/>
            <person name="Kamau A.A."/>
            <person name="Ba Alawi W."/>
            <person name="Kalkatawi M."/>
            <person name="Stingl U."/>
            <person name="Bajic V.B."/>
        </authorList>
    </citation>
    <scope>NUCLEOTIDE SEQUENCE [LARGE SCALE GENOMIC DNA]</scope>
    <source>
        <strain evidence="15 16">E1L3A</strain>
    </source>
</reference>
<feature type="binding site" description="axial binding residue" evidence="12">
    <location>
        <position position="98"/>
    </location>
    <ligand>
        <name>heme c</name>
        <dbReference type="ChEBI" id="CHEBI:61717"/>
        <label>1</label>
    </ligand>
    <ligandPart>
        <name>Fe</name>
        <dbReference type="ChEBI" id="CHEBI:18248"/>
    </ligandPart>
</feature>
<keyword evidence="9" id="KW-0560">Oxidoreductase</keyword>
<dbReference type="InterPro" id="IPR004852">
    <property type="entry name" value="Di-haem_cyt_c_peroxidsae"/>
</dbReference>
<evidence type="ECO:0000256" key="10">
    <source>
        <dbReference type="ARBA" id="ARBA00023004"/>
    </source>
</evidence>
<dbReference type="PANTHER" id="PTHR30600:SF7">
    <property type="entry name" value="CYTOCHROME C PEROXIDASE-RELATED"/>
    <property type="match status" value="1"/>
</dbReference>
<evidence type="ECO:0000256" key="4">
    <source>
        <dbReference type="ARBA" id="ARBA00022617"/>
    </source>
</evidence>
<evidence type="ECO:0000256" key="3">
    <source>
        <dbReference type="ARBA" id="ARBA00022559"/>
    </source>
</evidence>
<dbReference type="GO" id="GO:0020037">
    <property type="term" value="F:heme binding"/>
    <property type="evidence" value="ECO:0007669"/>
    <property type="project" value="InterPro"/>
</dbReference>
<dbReference type="InterPro" id="IPR009056">
    <property type="entry name" value="Cyt_c-like_dom"/>
</dbReference>
<keyword evidence="16" id="KW-1185">Reference proteome</keyword>
<keyword evidence="10 12" id="KW-0408">Iron</keyword>
<keyword evidence="8" id="KW-0249">Electron transport</keyword>
<feature type="binding site" description="covalent" evidence="11">
    <location>
        <position position="81"/>
    </location>
    <ligand>
        <name>heme c</name>
        <dbReference type="ChEBI" id="CHEBI:61717"/>
        <label>1</label>
    </ligand>
</feature>
<dbReference type="STRING" id="1033802.SSPSH_000007"/>
<evidence type="ECO:0000256" key="12">
    <source>
        <dbReference type="PIRSR" id="PIRSR000294-2"/>
    </source>
</evidence>
<dbReference type="InterPro" id="IPR026259">
    <property type="entry name" value="MauG/Cytc_peroxidase"/>
</dbReference>
<evidence type="ECO:0000256" key="2">
    <source>
        <dbReference type="ARBA" id="ARBA00022448"/>
    </source>
</evidence>
<protein>
    <submittedName>
        <fullName evidence="15">Anthranilate synthase component I protein</fullName>
        <ecNumber evidence="15">4.1.3.27</ecNumber>
    </submittedName>
</protein>
<organism evidence="15 16">
    <name type="scientific">Salinisphaera shabanensis E1L3A</name>
    <dbReference type="NCBI Taxonomy" id="1033802"/>
    <lineage>
        <taxon>Bacteria</taxon>
        <taxon>Pseudomonadati</taxon>
        <taxon>Pseudomonadota</taxon>
        <taxon>Gammaproteobacteria</taxon>
        <taxon>Salinisphaerales</taxon>
        <taxon>Salinisphaeraceae</taxon>
        <taxon>Salinisphaera</taxon>
    </lineage>
</organism>
<evidence type="ECO:0000256" key="7">
    <source>
        <dbReference type="ARBA" id="ARBA00022764"/>
    </source>
</evidence>
<dbReference type="PANTHER" id="PTHR30600">
    <property type="entry name" value="CYTOCHROME C PEROXIDASE-RELATED"/>
    <property type="match status" value="1"/>
</dbReference>
<feature type="binding site" description="axial binding residue" evidence="12">
    <location>
        <position position="227"/>
    </location>
    <ligand>
        <name>heme c</name>
        <dbReference type="ChEBI" id="CHEBI:61717"/>
        <label>2</label>
    </ligand>
    <ligandPart>
        <name>Fe</name>
        <dbReference type="ChEBI" id="CHEBI:18248"/>
    </ligandPart>
</feature>
<evidence type="ECO:0000313" key="16">
    <source>
        <dbReference type="Proteomes" id="UP000006242"/>
    </source>
</evidence>
<dbReference type="AlphaFoldDB" id="U2ESJ4"/>
<keyword evidence="4 11" id="KW-0349">Heme</keyword>
<keyword evidence="15" id="KW-0456">Lyase</keyword>
<comment type="PTM">
    <text evidence="11">Binds 2 heme groups per subunit.</text>
</comment>
<dbReference type="OrthoDB" id="9805202at2"/>
<dbReference type="eggNOG" id="COG1858">
    <property type="taxonomic scope" value="Bacteria"/>
</dbReference>
<keyword evidence="2" id="KW-0813">Transport</keyword>
<dbReference type="PIRSF" id="PIRSF000294">
    <property type="entry name" value="Cytochrome-c_peroxidase"/>
    <property type="match status" value="1"/>
</dbReference>
<dbReference type="PROSITE" id="PS51007">
    <property type="entry name" value="CYTC"/>
    <property type="match status" value="2"/>
</dbReference>
<comment type="cofactor">
    <cofactor evidence="11">
        <name>heme</name>
        <dbReference type="ChEBI" id="CHEBI:30413"/>
    </cofactor>
    <text evidence="11">Binds 2 heme groups.</text>
</comment>
<feature type="binding site" description="covalent" evidence="11">
    <location>
        <position position="78"/>
    </location>
    <ligand>
        <name>heme c</name>
        <dbReference type="ChEBI" id="CHEBI:61717"/>
        <label>1</label>
    </ligand>
</feature>
<dbReference type="Proteomes" id="UP000006242">
    <property type="component" value="Unassembled WGS sequence"/>
</dbReference>
<feature type="binding site" description="axial binding residue" evidence="12">
    <location>
        <position position="82"/>
    </location>
    <ligand>
        <name>heme c</name>
        <dbReference type="ChEBI" id="CHEBI:61717"/>
        <label>1</label>
    </ligand>
    <ligandPart>
        <name>Fe</name>
        <dbReference type="ChEBI" id="CHEBI:18248"/>
    </ligandPart>
</feature>
<sequence length="348" mass="37985">MYRFYTHMISTALLLASGASAWAAEDTEQLRRDANRLFDPIPTQHPRIEDGEITSAQIELGRKLFFDPRLSRSQIISCNSCHNVGTGGADNVPTSIGHGWQKGPRNSPTVLNAVFNVAQFWDGRAQDLAAQAKGPVQASVEMNNTPERVEQTLESMPEYVDAFDQAFPDSDAPVSFDHMASAIEAFETTLVTPNARFDRFLRGEDTLDAEEQEGLSLFMSSGCAACHNGMNVGGQAYYPFGVVERPGADILPEDDKGRFAVTQTATDEYVFRAGPLRNIARTAPYFHSGQVWDLEQAVAIMGSSQLGVELDDSQVSAITAFLHTLTGEQPEVAVPILPASTQDTPRPE</sequence>
<dbReference type="EMBL" id="AFNV02000001">
    <property type="protein sequence ID" value="ERJ20670.1"/>
    <property type="molecule type" value="Genomic_DNA"/>
</dbReference>
<gene>
    <name evidence="15" type="ORF">SSPSH_000007</name>
</gene>
<evidence type="ECO:0000256" key="5">
    <source>
        <dbReference type="ARBA" id="ARBA00022723"/>
    </source>
</evidence>
<evidence type="ECO:0000256" key="8">
    <source>
        <dbReference type="ARBA" id="ARBA00022982"/>
    </source>
</evidence>
<dbReference type="GO" id="GO:0004049">
    <property type="term" value="F:anthranilate synthase activity"/>
    <property type="evidence" value="ECO:0007669"/>
    <property type="project" value="UniProtKB-EC"/>
</dbReference>
<dbReference type="GO" id="GO:0004130">
    <property type="term" value="F:cytochrome-c peroxidase activity"/>
    <property type="evidence" value="ECO:0007669"/>
    <property type="project" value="TreeGrafter"/>
</dbReference>
<dbReference type="GO" id="GO:0042597">
    <property type="term" value="C:periplasmic space"/>
    <property type="evidence" value="ECO:0007669"/>
    <property type="project" value="UniProtKB-SubCell"/>
</dbReference>
<evidence type="ECO:0000256" key="13">
    <source>
        <dbReference type="SAM" id="SignalP"/>
    </source>
</evidence>
<feature type="signal peptide" evidence="13">
    <location>
        <begin position="1"/>
        <end position="23"/>
    </location>
</feature>
<dbReference type="FunFam" id="1.10.760.10:FF:000004">
    <property type="entry name" value="Cytochrome c peroxidase"/>
    <property type="match status" value="1"/>
</dbReference>
<dbReference type="InterPro" id="IPR051395">
    <property type="entry name" value="Cytochrome_c_Peroxidase/MauG"/>
</dbReference>
<comment type="caution">
    <text evidence="15">The sequence shown here is derived from an EMBL/GenBank/DDBJ whole genome shotgun (WGS) entry which is preliminary data.</text>
</comment>
<dbReference type="EC" id="4.1.3.27" evidence="15"/>
<dbReference type="SUPFAM" id="SSF46626">
    <property type="entry name" value="Cytochrome c"/>
    <property type="match status" value="2"/>
</dbReference>
<keyword evidence="6 13" id="KW-0732">Signal</keyword>
<feature type="binding site" description="covalent" evidence="11">
    <location>
        <position position="223"/>
    </location>
    <ligand>
        <name>heme c</name>
        <dbReference type="ChEBI" id="CHEBI:61717"/>
        <label>2</label>
    </ligand>
</feature>
<feature type="binding site" description="axial binding residue" evidence="12">
    <location>
        <position position="301"/>
    </location>
    <ligand>
        <name>heme c</name>
        <dbReference type="ChEBI" id="CHEBI:61717"/>
        <label>2</label>
    </ligand>
    <ligandPart>
        <name>Fe</name>
        <dbReference type="ChEBI" id="CHEBI:18248"/>
    </ligandPart>
</feature>
<evidence type="ECO:0000256" key="9">
    <source>
        <dbReference type="ARBA" id="ARBA00023002"/>
    </source>
</evidence>
<dbReference type="GO" id="GO:0009055">
    <property type="term" value="F:electron transfer activity"/>
    <property type="evidence" value="ECO:0007669"/>
    <property type="project" value="InterPro"/>
</dbReference>
<keyword evidence="5 12" id="KW-0479">Metal-binding</keyword>
<feature type="domain" description="Cytochrome c" evidence="14">
    <location>
        <begin position="209"/>
        <end position="326"/>
    </location>
</feature>
<evidence type="ECO:0000256" key="1">
    <source>
        <dbReference type="ARBA" id="ARBA00004418"/>
    </source>
</evidence>
<feature type="domain" description="Cytochrome c" evidence="14">
    <location>
        <begin position="56"/>
        <end position="164"/>
    </location>
</feature>
<evidence type="ECO:0000313" key="15">
    <source>
        <dbReference type="EMBL" id="ERJ20670.1"/>
    </source>
</evidence>
<dbReference type="Pfam" id="PF03150">
    <property type="entry name" value="CCP_MauG"/>
    <property type="match status" value="1"/>
</dbReference>
<evidence type="ECO:0000256" key="11">
    <source>
        <dbReference type="PIRSR" id="PIRSR000294-1"/>
    </source>
</evidence>
<keyword evidence="3" id="KW-0575">Peroxidase</keyword>